<dbReference type="GO" id="GO:0048471">
    <property type="term" value="C:perinuclear region of cytoplasm"/>
    <property type="evidence" value="ECO:0007669"/>
    <property type="project" value="UniProtKB-ARBA"/>
</dbReference>
<dbReference type="EMBL" id="JBBCAQ010000002">
    <property type="protein sequence ID" value="KAK7605297.1"/>
    <property type="molecule type" value="Genomic_DNA"/>
</dbReference>
<dbReference type="Pfam" id="PF00653">
    <property type="entry name" value="BIR"/>
    <property type="match status" value="3"/>
</dbReference>
<evidence type="ECO:0000256" key="1">
    <source>
        <dbReference type="ARBA" id="ARBA00006672"/>
    </source>
</evidence>
<evidence type="ECO:0000256" key="5">
    <source>
        <dbReference type="ARBA" id="ARBA00022833"/>
    </source>
</evidence>
<dbReference type="SMART" id="SM00184">
    <property type="entry name" value="RING"/>
    <property type="match status" value="1"/>
</dbReference>
<organism evidence="9 10">
    <name type="scientific">Parthenolecanium corni</name>
    <dbReference type="NCBI Taxonomy" id="536013"/>
    <lineage>
        <taxon>Eukaryota</taxon>
        <taxon>Metazoa</taxon>
        <taxon>Ecdysozoa</taxon>
        <taxon>Arthropoda</taxon>
        <taxon>Hexapoda</taxon>
        <taxon>Insecta</taxon>
        <taxon>Pterygota</taxon>
        <taxon>Neoptera</taxon>
        <taxon>Paraneoptera</taxon>
        <taxon>Hemiptera</taxon>
        <taxon>Sternorrhyncha</taxon>
        <taxon>Coccoidea</taxon>
        <taxon>Coccidae</taxon>
        <taxon>Parthenolecanium</taxon>
    </lineage>
</organism>
<evidence type="ECO:0000313" key="9">
    <source>
        <dbReference type="EMBL" id="KAK7605297.1"/>
    </source>
</evidence>
<dbReference type="InterPro" id="IPR011029">
    <property type="entry name" value="DEATH-like_dom_sf"/>
</dbReference>
<feature type="compositionally biased region" description="Acidic residues" evidence="7">
    <location>
        <begin position="465"/>
        <end position="491"/>
    </location>
</feature>
<gene>
    <name evidence="9" type="ORF">V9T40_007155</name>
</gene>
<dbReference type="SMART" id="SM00238">
    <property type="entry name" value="BIR"/>
    <property type="match status" value="3"/>
</dbReference>
<keyword evidence="5" id="KW-0862">Zinc</keyword>
<dbReference type="GO" id="GO:0031398">
    <property type="term" value="P:positive regulation of protein ubiquitination"/>
    <property type="evidence" value="ECO:0007669"/>
    <property type="project" value="TreeGrafter"/>
</dbReference>
<dbReference type="GO" id="GO:0061630">
    <property type="term" value="F:ubiquitin protein ligase activity"/>
    <property type="evidence" value="ECO:0007669"/>
    <property type="project" value="TreeGrafter"/>
</dbReference>
<dbReference type="CDD" id="cd16713">
    <property type="entry name" value="RING-HC_BIRC2_3_7"/>
    <property type="match status" value="1"/>
</dbReference>
<dbReference type="InterPro" id="IPR001370">
    <property type="entry name" value="BIR_rpt"/>
</dbReference>
<keyword evidence="10" id="KW-1185">Reference proteome</keyword>
<dbReference type="GO" id="GO:0043027">
    <property type="term" value="F:cysteine-type endopeptidase inhibitor activity involved in apoptotic process"/>
    <property type="evidence" value="ECO:0007669"/>
    <property type="project" value="UniProtKB-ARBA"/>
</dbReference>
<dbReference type="Pfam" id="PF13920">
    <property type="entry name" value="zf-C3HC4_3"/>
    <property type="match status" value="1"/>
</dbReference>
<dbReference type="PANTHER" id="PTHR10044">
    <property type="entry name" value="INHIBITOR OF APOPTOSIS"/>
    <property type="match status" value="1"/>
</dbReference>
<protein>
    <recommendedName>
        <fullName evidence="8">RING-type domain-containing protein</fullName>
    </recommendedName>
</protein>
<reference evidence="9 10" key="1">
    <citation type="submission" date="2024-03" db="EMBL/GenBank/DDBJ databases">
        <title>Adaptation during the transition from Ophiocordyceps entomopathogen to insect associate is accompanied by gene loss and intensified selection.</title>
        <authorList>
            <person name="Ward C.M."/>
            <person name="Onetto C.A."/>
            <person name="Borneman A.R."/>
        </authorList>
    </citation>
    <scope>NUCLEOTIDE SEQUENCE [LARGE SCALE GENOMIC DNA]</scope>
    <source>
        <strain evidence="9">AWRI1</strain>
        <tissue evidence="9">Single Adult Female</tissue>
    </source>
</reference>
<evidence type="ECO:0000259" key="8">
    <source>
        <dbReference type="PROSITE" id="PS50089"/>
    </source>
</evidence>
<dbReference type="GO" id="GO:0005634">
    <property type="term" value="C:nucleus"/>
    <property type="evidence" value="ECO:0007669"/>
    <property type="project" value="TreeGrafter"/>
</dbReference>
<feature type="region of interest" description="Disordered" evidence="7">
    <location>
        <begin position="86"/>
        <end position="110"/>
    </location>
</feature>
<keyword evidence="2" id="KW-0053">Apoptosis</keyword>
<dbReference type="GO" id="GO:0022416">
    <property type="term" value="P:chaeta development"/>
    <property type="evidence" value="ECO:0007669"/>
    <property type="project" value="UniProtKB-ARBA"/>
</dbReference>
<evidence type="ECO:0000256" key="4">
    <source>
        <dbReference type="ARBA" id="ARBA00022771"/>
    </source>
</evidence>
<feature type="domain" description="RING-type" evidence="8">
    <location>
        <begin position="540"/>
        <end position="575"/>
    </location>
</feature>
<dbReference type="InterPro" id="IPR050784">
    <property type="entry name" value="IAP"/>
</dbReference>
<dbReference type="GO" id="GO:0008270">
    <property type="term" value="F:zinc ion binding"/>
    <property type="evidence" value="ECO:0007669"/>
    <property type="project" value="UniProtKB-KW"/>
</dbReference>
<dbReference type="PANTHER" id="PTHR10044:SF139">
    <property type="entry name" value="DEATH-ASSOCIATED INHIBITOR OF APOPTOSIS 2"/>
    <property type="match status" value="1"/>
</dbReference>
<evidence type="ECO:0000256" key="6">
    <source>
        <dbReference type="PROSITE-ProRule" id="PRU00175"/>
    </source>
</evidence>
<feature type="compositionally biased region" description="Polar residues" evidence="7">
    <location>
        <begin position="86"/>
        <end position="99"/>
    </location>
</feature>
<dbReference type="GO" id="GO:0004869">
    <property type="term" value="F:cysteine-type endopeptidase inhibitor activity"/>
    <property type="evidence" value="ECO:0007669"/>
    <property type="project" value="UniProtKB-ARBA"/>
</dbReference>
<feature type="region of interest" description="Disordered" evidence="7">
    <location>
        <begin position="465"/>
        <end position="529"/>
    </location>
</feature>
<dbReference type="PROSITE" id="PS01282">
    <property type="entry name" value="BIR_REPEAT_1"/>
    <property type="match status" value="3"/>
</dbReference>
<sequence length="587" mass="65991">MNCESSRLQTFDNWPANAPVDRQRIARAGFFYIGQNLEVQCFSCGGRISEWQYGDKVMAKHRLLDPRCPFVLNPVESGNVPLIETNSQAAAGGSVSQPRRLSESDNSNKSKYKTEAARLETFVTWPIPSKVEGYRLAKAGFYYLQELDKVRCAFCGIDAYNWEAGDDPIVEHRRHSPTCPFLSNLSVGCSSQHSNDVIVLRENYFNFEPEYGLDANHMKDFGILNHRIPKHSKFMTEESRISSFEKWPKREVIDPLELARAGFYYTGVEDKVRCYHCGGGLQKWKANDNPWLEHTKWFSNCDFIYLVKGEDFITDVKQACLKKDANSENGGDSVKTARSQTIDDNVLQMLMTSAPVLSALDLGLDVSRVKQVLRDRLMRHQKGFSSEDELIAAVLDAQFNEPVADLTEESWIDDSLPPLPPDGSLPLLEYLMDGSSSSRPHRNLDSVAEHSYHDSIAVPPFVEDEAQGQSDDFSESADEFLESENFSETENESMIIGTPNDKKSFTDMASPSASISEPKDKGDTQQLEEENRKLKEAKLCKICMDQDVNIVFLPCGHLVTCSTCAANIPDCPVCRQMIKGTVRTFLA</sequence>
<dbReference type="GO" id="GO:0031625">
    <property type="term" value="F:ubiquitin protein ligase binding"/>
    <property type="evidence" value="ECO:0007669"/>
    <property type="project" value="UniProtKB-ARBA"/>
</dbReference>
<dbReference type="CDD" id="cd00022">
    <property type="entry name" value="BIR"/>
    <property type="match status" value="3"/>
</dbReference>
<dbReference type="GO" id="GO:0070936">
    <property type="term" value="P:protein K48-linked ubiquitination"/>
    <property type="evidence" value="ECO:0007669"/>
    <property type="project" value="UniProtKB-ARBA"/>
</dbReference>
<evidence type="ECO:0000256" key="2">
    <source>
        <dbReference type="ARBA" id="ARBA00022703"/>
    </source>
</evidence>
<dbReference type="GO" id="GO:0005829">
    <property type="term" value="C:cytosol"/>
    <property type="evidence" value="ECO:0007669"/>
    <property type="project" value="UniProtKB-ARBA"/>
</dbReference>
<name>A0AAN9YBK6_9HEMI</name>
<comment type="caution">
    <text evidence="9">The sequence shown here is derived from an EMBL/GenBank/DDBJ whole genome shotgun (WGS) entry which is preliminary data.</text>
</comment>
<dbReference type="AlphaFoldDB" id="A0AAN9YBK6"/>
<dbReference type="GO" id="GO:0006915">
    <property type="term" value="P:apoptotic process"/>
    <property type="evidence" value="ECO:0007669"/>
    <property type="project" value="UniProtKB-KW"/>
</dbReference>
<dbReference type="GO" id="GO:0051726">
    <property type="term" value="P:regulation of cell cycle"/>
    <property type="evidence" value="ECO:0007669"/>
    <property type="project" value="TreeGrafter"/>
</dbReference>
<dbReference type="GO" id="GO:0043066">
    <property type="term" value="P:negative regulation of apoptotic process"/>
    <property type="evidence" value="ECO:0007669"/>
    <property type="project" value="TreeGrafter"/>
</dbReference>
<dbReference type="GO" id="GO:0089720">
    <property type="term" value="F:caspase binding"/>
    <property type="evidence" value="ECO:0007669"/>
    <property type="project" value="UniProtKB-ARBA"/>
</dbReference>
<proteinExistence type="inferred from homology"/>
<dbReference type="Gene3D" id="1.10.1170.10">
    <property type="entry name" value="Inhibitor Of Apoptosis Protein (2mihbC-IAP-1), Chain A"/>
    <property type="match status" value="3"/>
</dbReference>
<keyword evidence="4 6" id="KW-0863">Zinc-finger</keyword>
<feature type="compositionally biased region" description="Basic and acidic residues" evidence="7">
    <location>
        <begin position="100"/>
        <end position="110"/>
    </location>
</feature>
<feature type="compositionally biased region" description="Basic and acidic residues" evidence="7">
    <location>
        <begin position="517"/>
        <end position="529"/>
    </location>
</feature>
<dbReference type="Gene3D" id="1.10.533.10">
    <property type="entry name" value="Death Domain, Fas"/>
    <property type="match status" value="1"/>
</dbReference>
<dbReference type="FunFam" id="3.30.40.10:FF:000184">
    <property type="entry name" value="Baculoviral IAP repeat containing 2"/>
    <property type="match status" value="1"/>
</dbReference>
<dbReference type="FunFam" id="1.10.1170.10:FF:000002">
    <property type="entry name" value="Baculoviral IAP repeat containing 7"/>
    <property type="match status" value="1"/>
</dbReference>
<dbReference type="FunFam" id="1.10.1170.10:FF:000003">
    <property type="entry name" value="E3 ubiquitin-protein ligase XIAP"/>
    <property type="match status" value="1"/>
</dbReference>
<dbReference type="InterPro" id="IPR001841">
    <property type="entry name" value="Znf_RING"/>
</dbReference>
<comment type="similarity">
    <text evidence="1">Belongs to the IAP family.</text>
</comment>
<evidence type="ECO:0000256" key="7">
    <source>
        <dbReference type="SAM" id="MobiDB-lite"/>
    </source>
</evidence>
<dbReference type="Proteomes" id="UP001367676">
    <property type="component" value="Unassembled WGS sequence"/>
</dbReference>
<dbReference type="SUPFAM" id="SSF57924">
    <property type="entry name" value="Inhibitor of apoptosis (IAP) repeat"/>
    <property type="match status" value="3"/>
</dbReference>
<dbReference type="PROSITE" id="PS50089">
    <property type="entry name" value="ZF_RING_2"/>
    <property type="match status" value="1"/>
</dbReference>
<dbReference type="PROSITE" id="PS50143">
    <property type="entry name" value="BIR_REPEAT_2"/>
    <property type="match status" value="3"/>
</dbReference>
<dbReference type="Gene3D" id="1.10.8.10">
    <property type="entry name" value="DNA helicase RuvA subunit, C-terminal domain"/>
    <property type="match status" value="1"/>
</dbReference>
<keyword evidence="3" id="KW-0479">Metal-binding</keyword>
<evidence type="ECO:0000256" key="3">
    <source>
        <dbReference type="ARBA" id="ARBA00022723"/>
    </source>
</evidence>
<evidence type="ECO:0000313" key="10">
    <source>
        <dbReference type="Proteomes" id="UP001367676"/>
    </source>
</evidence>
<accession>A0AAN9YBK6</accession>